<comment type="similarity">
    <text evidence="1">Belongs to the UPF0260 family.</text>
</comment>
<dbReference type="PIRSF" id="PIRSF006173">
    <property type="entry name" value="UCP006173"/>
    <property type="match status" value="1"/>
</dbReference>
<dbReference type="NCBIfam" id="NF003507">
    <property type="entry name" value="PRK05170.2-5"/>
    <property type="match status" value="1"/>
</dbReference>
<dbReference type="NCBIfam" id="NF003501">
    <property type="entry name" value="PRK05170.1-5"/>
    <property type="match status" value="1"/>
</dbReference>
<dbReference type="PANTHER" id="PTHR37421:SF1">
    <property type="entry name" value="UPF0260 PROTEIN YCGN"/>
    <property type="match status" value="1"/>
</dbReference>
<dbReference type="InterPro" id="IPR008228">
    <property type="entry name" value="UCP006173"/>
</dbReference>
<dbReference type="Proteomes" id="UP000253769">
    <property type="component" value="Unassembled WGS sequence"/>
</dbReference>
<dbReference type="AlphaFoldDB" id="A0A369WT31"/>
<organism evidence="2 3">
    <name type="scientific">Motiliproteus coralliicola</name>
    <dbReference type="NCBI Taxonomy" id="2283196"/>
    <lineage>
        <taxon>Bacteria</taxon>
        <taxon>Pseudomonadati</taxon>
        <taxon>Pseudomonadota</taxon>
        <taxon>Gammaproteobacteria</taxon>
        <taxon>Oceanospirillales</taxon>
        <taxon>Oceanospirillaceae</taxon>
        <taxon>Motiliproteus</taxon>
    </lineage>
</organism>
<sequence length="149" mass="17257">MVAFQPFWQRKTLEQLSPEEWESLCDGCGKCCLHKIEDEDTEELLFTAIACRELDLDCARCRSYGRRFKAVPECLNVRELASDNYHWLPRTCAYRLLAEGQSLPDWHPLISGDPQTVVDAEVSVIRWAVSEARVRDDEWFDYVLDGAEL</sequence>
<dbReference type="PANTHER" id="PTHR37421">
    <property type="entry name" value="UPF0260 PROTEIN YCGN"/>
    <property type="match status" value="1"/>
</dbReference>
<proteinExistence type="inferred from homology"/>
<dbReference type="Pfam" id="PF03692">
    <property type="entry name" value="CxxCxxCC"/>
    <property type="match status" value="1"/>
</dbReference>
<name>A0A369WT31_9GAMM</name>
<dbReference type="RefSeq" id="WP_114695288.1">
    <property type="nucleotide sequence ID" value="NZ_QQOH01000002.1"/>
</dbReference>
<evidence type="ECO:0000313" key="2">
    <source>
        <dbReference type="EMBL" id="RDE22655.1"/>
    </source>
</evidence>
<dbReference type="OrthoDB" id="9786855at2"/>
<evidence type="ECO:0000313" key="3">
    <source>
        <dbReference type="Proteomes" id="UP000253769"/>
    </source>
</evidence>
<evidence type="ECO:0000256" key="1">
    <source>
        <dbReference type="HAMAP-Rule" id="MF_00676"/>
    </source>
</evidence>
<keyword evidence="3" id="KW-1185">Reference proteome</keyword>
<dbReference type="InterPro" id="IPR005358">
    <property type="entry name" value="Puta_zinc/iron-chelating_dom"/>
</dbReference>
<dbReference type="HAMAP" id="MF_00676">
    <property type="entry name" value="UPF0260"/>
    <property type="match status" value="1"/>
</dbReference>
<dbReference type="EMBL" id="QQOH01000002">
    <property type="protein sequence ID" value="RDE22655.1"/>
    <property type="molecule type" value="Genomic_DNA"/>
</dbReference>
<comment type="caution">
    <text evidence="2">The sequence shown here is derived from an EMBL/GenBank/DDBJ whole genome shotgun (WGS) entry which is preliminary data.</text>
</comment>
<protein>
    <recommendedName>
        <fullName evidence="1">UPF0260 protein DV711_08720</fullName>
    </recommendedName>
</protein>
<gene>
    <name evidence="2" type="ORF">DV711_08720</name>
</gene>
<accession>A0A369WT31</accession>
<reference evidence="2 3" key="1">
    <citation type="submission" date="2018-07" db="EMBL/GenBank/DDBJ databases">
        <title>Motiliproteus coralliicola sp. nov., a bacterium isolated from Coral.</title>
        <authorList>
            <person name="Wang G."/>
        </authorList>
    </citation>
    <scope>NUCLEOTIDE SEQUENCE [LARGE SCALE GENOMIC DNA]</scope>
    <source>
        <strain evidence="2 3">C34</strain>
    </source>
</reference>